<dbReference type="InterPro" id="IPR016181">
    <property type="entry name" value="Acyl_CoA_acyltransferase"/>
</dbReference>
<dbReference type="Proteomes" id="UP000068016">
    <property type="component" value="Unassembled WGS sequence"/>
</dbReference>
<evidence type="ECO:0000259" key="1">
    <source>
        <dbReference type="PROSITE" id="PS51186"/>
    </source>
</evidence>
<evidence type="ECO:0000313" key="2">
    <source>
        <dbReference type="EMBL" id="KWN15914.1"/>
    </source>
</evidence>
<name>A0A125K756_9BURK</name>
<dbReference type="RefSeq" id="WP_060347233.1">
    <property type="nucleotide sequence ID" value="NZ_LPLZ01000042.1"/>
</dbReference>
<gene>
    <name evidence="2" type="ORF">WT83_14470</name>
</gene>
<dbReference type="SUPFAM" id="SSF55729">
    <property type="entry name" value="Acyl-CoA N-acyltransferases (Nat)"/>
    <property type="match status" value="1"/>
</dbReference>
<dbReference type="PANTHER" id="PTHR43792">
    <property type="entry name" value="GNAT FAMILY, PUTATIVE (AFU_ORTHOLOGUE AFUA_3G00765)-RELATED-RELATED"/>
    <property type="match status" value="1"/>
</dbReference>
<sequence>MNPPLKIETERLTLRRWRSDDAGALAAIHADPDVTAWLARGPMSVDEAEATIARFEAHFDANGFGVWAIERRADGALIGLCGLSREPHDEHPMAPCVEIVWRLARSTWGHGYTSEAATAVLADGFGRIGLGEIFAWTAAANQRSRQVAQRLGMARRPTRDFDHPALPEGHALRQHVVYVTHATTVHLDGRVST</sequence>
<dbReference type="InterPro" id="IPR051531">
    <property type="entry name" value="N-acetyltransferase"/>
</dbReference>
<protein>
    <submittedName>
        <fullName evidence="2">GCN5 family acetyltransferase</fullName>
    </submittedName>
</protein>
<evidence type="ECO:0000313" key="3">
    <source>
        <dbReference type="Proteomes" id="UP000068016"/>
    </source>
</evidence>
<dbReference type="EMBL" id="LPLZ01000042">
    <property type="protein sequence ID" value="KWN15914.1"/>
    <property type="molecule type" value="Genomic_DNA"/>
</dbReference>
<reference evidence="2 3" key="1">
    <citation type="submission" date="2015-11" db="EMBL/GenBank/DDBJ databases">
        <title>Expanding the genomic diversity of Burkholderia species for the development of highly accurate diagnostics.</title>
        <authorList>
            <person name="Sahl J."/>
            <person name="Keim P."/>
            <person name="Wagner D."/>
        </authorList>
    </citation>
    <scope>NUCLEOTIDE SEQUENCE [LARGE SCALE GENOMIC DNA]</scope>
    <source>
        <strain evidence="2 3">MSMB793WGS</strain>
    </source>
</reference>
<dbReference type="GO" id="GO:0016747">
    <property type="term" value="F:acyltransferase activity, transferring groups other than amino-acyl groups"/>
    <property type="evidence" value="ECO:0007669"/>
    <property type="project" value="InterPro"/>
</dbReference>
<dbReference type="PROSITE" id="PS51186">
    <property type="entry name" value="GNAT"/>
    <property type="match status" value="1"/>
</dbReference>
<accession>A0A125K756</accession>
<dbReference type="AlphaFoldDB" id="A0A125K756"/>
<comment type="caution">
    <text evidence="2">The sequence shown here is derived from an EMBL/GenBank/DDBJ whole genome shotgun (WGS) entry which is preliminary data.</text>
</comment>
<proteinExistence type="predicted"/>
<dbReference type="InterPro" id="IPR000182">
    <property type="entry name" value="GNAT_dom"/>
</dbReference>
<dbReference type="Pfam" id="PF13302">
    <property type="entry name" value="Acetyltransf_3"/>
    <property type="match status" value="1"/>
</dbReference>
<keyword evidence="2" id="KW-0808">Transferase</keyword>
<feature type="domain" description="N-acetyltransferase" evidence="1">
    <location>
        <begin position="12"/>
        <end position="173"/>
    </location>
</feature>
<organism evidence="2 3">
    <name type="scientific">Burkholderia territorii</name>
    <dbReference type="NCBI Taxonomy" id="1503055"/>
    <lineage>
        <taxon>Bacteria</taxon>
        <taxon>Pseudomonadati</taxon>
        <taxon>Pseudomonadota</taxon>
        <taxon>Betaproteobacteria</taxon>
        <taxon>Burkholderiales</taxon>
        <taxon>Burkholderiaceae</taxon>
        <taxon>Burkholderia</taxon>
        <taxon>Burkholderia cepacia complex</taxon>
    </lineage>
</organism>
<dbReference type="PANTHER" id="PTHR43792:SF1">
    <property type="entry name" value="N-ACETYLTRANSFERASE DOMAIN-CONTAINING PROTEIN"/>
    <property type="match status" value="1"/>
</dbReference>
<dbReference type="Gene3D" id="3.40.630.30">
    <property type="match status" value="1"/>
</dbReference>